<comment type="caution">
    <text evidence="2">The sequence shown here is derived from an EMBL/GenBank/DDBJ whole genome shotgun (WGS) entry which is preliminary data.</text>
</comment>
<dbReference type="OrthoDB" id="10252740at2759"/>
<dbReference type="SUPFAM" id="SSF53098">
    <property type="entry name" value="Ribonuclease H-like"/>
    <property type="match status" value="1"/>
</dbReference>
<dbReference type="PANTHER" id="PTHR22891">
    <property type="entry name" value="EUKARYOTIC TRANSLATION INITIATION FACTOR 2C"/>
    <property type="match status" value="1"/>
</dbReference>
<sequence>MHEEITPMWEAKRGIGAKKLNEVVMRVQSTNPQTFTRRGAFDGKKNLFAPQKYFAQQTFVVPLDENPDTRRKKHEVQVVMTHVKEIDYSILQRYLQTERPNNQVQNEVNLMLNMLNVFVQATPKQKEGIMSTAKSIFVKSERRQPPLIAPLELWRGYFQSVRPAFDKLIINVDVTIGVILPKAGLEKVCADLLRLRNQGDLRRLRPDQTLKLRQFLKGVKVQVNLKGHKSAKSIKDLISDVGAYTFDRGGDTVTVAQHFKEVHNSVIPPSALGVKFSKGDVIPISFCDTVEQFYRNRASPEVVRAALEFTPADPARRAAEISKAFGHFDYSNSHVLGSAGISVHERPELIRGRMLPSPSILFGGEGRDKERRLNQRAGVWDVMRQKLAQPASISSWLVVDFANVDPSLLRYFVEELIGAMRNLGMQVMQPPVIERRSIQTNVLQELANLGRQIKPALILAVLPDPAETQYRKIKRFGDIIQGVVTQCVRWSGNLSKNVSNRKVNQYQNNLILKINPKMGGVNFTAKSRSLDVLSQEPFMVIGADVSHPGPGSQLPSVASVVGSYDRGACQYAASTRVQSPRVEMIEEFASMFKNFLQKNRVRDAPLFPRRIVVFRDGVSEGEFENVGPHECHAMEAGVIKSLYPGDKKPQIVYLVVGKRHHVRFFPRGPSSADSRGNGNFPAGLVVDSDIVHPRYIDFYLQSQPGLKGTSIPSHYTILRNDPGFPLAMLKLTIPWYSYSLCHNYSRSTRSVKIPAPVYCMQLVCRRAKFHYDEDINDYSVSSVSGDDDMNAHLDYYRRHFSPVNGLLRDFMYFV</sequence>
<gene>
    <name evidence="2" type="ORF">P691DRAFT_659874</name>
</gene>
<dbReference type="Gene3D" id="3.40.50.2300">
    <property type="match status" value="1"/>
</dbReference>
<feature type="domain" description="Piwi" evidence="1">
    <location>
        <begin position="457"/>
        <end position="772"/>
    </location>
</feature>
<dbReference type="Gene3D" id="3.30.420.10">
    <property type="entry name" value="Ribonuclease H-like superfamily/Ribonuclease H"/>
    <property type="match status" value="1"/>
</dbReference>
<dbReference type="GO" id="GO:0003676">
    <property type="term" value="F:nucleic acid binding"/>
    <property type="evidence" value="ECO:0007669"/>
    <property type="project" value="InterPro"/>
</dbReference>
<evidence type="ECO:0000259" key="1">
    <source>
        <dbReference type="PROSITE" id="PS50822"/>
    </source>
</evidence>
<dbReference type="SMART" id="SM00950">
    <property type="entry name" value="Piwi"/>
    <property type="match status" value="1"/>
</dbReference>
<dbReference type="Proteomes" id="UP000807342">
    <property type="component" value="Unassembled WGS sequence"/>
</dbReference>
<dbReference type="InterPro" id="IPR036085">
    <property type="entry name" value="PAZ_dom_sf"/>
</dbReference>
<name>A0A9P5XLW4_9AGAR</name>
<evidence type="ECO:0000313" key="2">
    <source>
        <dbReference type="EMBL" id="KAF9452879.1"/>
    </source>
</evidence>
<evidence type="ECO:0000313" key="3">
    <source>
        <dbReference type="Proteomes" id="UP000807342"/>
    </source>
</evidence>
<reference evidence="2" key="1">
    <citation type="submission" date="2020-11" db="EMBL/GenBank/DDBJ databases">
        <authorList>
            <consortium name="DOE Joint Genome Institute"/>
            <person name="Ahrendt S."/>
            <person name="Riley R."/>
            <person name="Andreopoulos W."/>
            <person name="Labutti K."/>
            <person name="Pangilinan J."/>
            <person name="Ruiz-Duenas F.J."/>
            <person name="Barrasa J.M."/>
            <person name="Sanchez-Garcia M."/>
            <person name="Camarero S."/>
            <person name="Miyauchi S."/>
            <person name="Serrano A."/>
            <person name="Linde D."/>
            <person name="Babiker R."/>
            <person name="Drula E."/>
            <person name="Ayuso-Fernandez I."/>
            <person name="Pacheco R."/>
            <person name="Padilla G."/>
            <person name="Ferreira P."/>
            <person name="Barriuso J."/>
            <person name="Kellner H."/>
            <person name="Castanera R."/>
            <person name="Alfaro M."/>
            <person name="Ramirez L."/>
            <person name="Pisabarro A.G."/>
            <person name="Kuo A."/>
            <person name="Tritt A."/>
            <person name="Lipzen A."/>
            <person name="He G."/>
            <person name="Yan M."/>
            <person name="Ng V."/>
            <person name="Cullen D."/>
            <person name="Martin F."/>
            <person name="Rosso M.-N."/>
            <person name="Henrissat B."/>
            <person name="Hibbett D."/>
            <person name="Martinez A.T."/>
            <person name="Grigoriev I.V."/>
        </authorList>
    </citation>
    <scope>NUCLEOTIDE SEQUENCE</scope>
    <source>
        <strain evidence="2">MF-IS2</strain>
    </source>
</reference>
<dbReference type="Gene3D" id="2.170.260.10">
    <property type="entry name" value="paz domain"/>
    <property type="match status" value="1"/>
</dbReference>
<protein>
    <submittedName>
        <fullName evidence="2">Piwi-domain-containing protein</fullName>
    </submittedName>
</protein>
<dbReference type="InterPro" id="IPR032474">
    <property type="entry name" value="Argonaute_N"/>
</dbReference>
<dbReference type="SUPFAM" id="SSF101690">
    <property type="entry name" value="PAZ domain"/>
    <property type="match status" value="1"/>
</dbReference>
<dbReference type="InterPro" id="IPR036397">
    <property type="entry name" value="RNaseH_sf"/>
</dbReference>
<dbReference type="EMBL" id="MU151067">
    <property type="protein sequence ID" value="KAF9452879.1"/>
    <property type="molecule type" value="Genomic_DNA"/>
</dbReference>
<dbReference type="Pfam" id="PF16486">
    <property type="entry name" value="ArgoN"/>
    <property type="match status" value="1"/>
</dbReference>
<dbReference type="InterPro" id="IPR014811">
    <property type="entry name" value="ArgoL1"/>
</dbReference>
<dbReference type="Pfam" id="PF08699">
    <property type="entry name" value="ArgoL1"/>
    <property type="match status" value="1"/>
</dbReference>
<keyword evidence="3" id="KW-1185">Reference proteome</keyword>
<dbReference type="SMART" id="SM01163">
    <property type="entry name" value="DUF1785"/>
    <property type="match status" value="1"/>
</dbReference>
<dbReference type="AlphaFoldDB" id="A0A9P5XLW4"/>
<dbReference type="Pfam" id="PF02171">
    <property type="entry name" value="Piwi"/>
    <property type="match status" value="1"/>
</dbReference>
<accession>A0A9P5XLW4</accession>
<dbReference type="InterPro" id="IPR012337">
    <property type="entry name" value="RNaseH-like_sf"/>
</dbReference>
<dbReference type="InterPro" id="IPR003165">
    <property type="entry name" value="Piwi"/>
</dbReference>
<proteinExistence type="predicted"/>
<dbReference type="PROSITE" id="PS50822">
    <property type="entry name" value="PIWI"/>
    <property type="match status" value="1"/>
</dbReference>
<organism evidence="2 3">
    <name type="scientific">Macrolepiota fuliginosa MF-IS2</name>
    <dbReference type="NCBI Taxonomy" id="1400762"/>
    <lineage>
        <taxon>Eukaryota</taxon>
        <taxon>Fungi</taxon>
        <taxon>Dikarya</taxon>
        <taxon>Basidiomycota</taxon>
        <taxon>Agaricomycotina</taxon>
        <taxon>Agaricomycetes</taxon>
        <taxon>Agaricomycetidae</taxon>
        <taxon>Agaricales</taxon>
        <taxon>Agaricineae</taxon>
        <taxon>Agaricaceae</taxon>
        <taxon>Macrolepiota</taxon>
    </lineage>
</organism>